<dbReference type="AlphaFoldDB" id="A0A1Y2H540"/>
<keyword evidence="1" id="KW-0812">Transmembrane</keyword>
<organism evidence="2 3">
    <name type="scientific">Catenaria anguillulae PL171</name>
    <dbReference type="NCBI Taxonomy" id="765915"/>
    <lineage>
        <taxon>Eukaryota</taxon>
        <taxon>Fungi</taxon>
        <taxon>Fungi incertae sedis</taxon>
        <taxon>Blastocladiomycota</taxon>
        <taxon>Blastocladiomycetes</taxon>
        <taxon>Blastocladiales</taxon>
        <taxon>Catenariaceae</taxon>
        <taxon>Catenaria</taxon>
    </lineage>
</organism>
<comment type="caution">
    <text evidence="2">The sequence shown here is derived from an EMBL/GenBank/DDBJ whole genome shotgun (WGS) entry which is preliminary data.</text>
</comment>
<gene>
    <name evidence="2" type="ORF">BCR44DRAFT_1448197</name>
</gene>
<keyword evidence="1" id="KW-1133">Transmembrane helix</keyword>
<keyword evidence="3" id="KW-1185">Reference proteome</keyword>
<evidence type="ECO:0000256" key="1">
    <source>
        <dbReference type="SAM" id="Phobius"/>
    </source>
</evidence>
<accession>A0A1Y2H540</accession>
<protein>
    <submittedName>
        <fullName evidence="2">Uncharacterized protein</fullName>
    </submittedName>
</protein>
<sequence>MILITTCSPVDLTRASTLSSILTWVACSSSSISSTGSASLRTSSMAPLFCCPGPAMPSPSLPPLPPLVPLSPLTVSTGFALTSLAAICLSGFWFSVPAMAATDGT</sequence>
<feature type="transmembrane region" description="Helical" evidence="1">
    <location>
        <begin position="73"/>
        <end position="96"/>
    </location>
</feature>
<name>A0A1Y2H540_9FUNG</name>
<evidence type="ECO:0000313" key="2">
    <source>
        <dbReference type="EMBL" id="ORZ29687.1"/>
    </source>
</evidence>
<keyword evidence="1" id="KW-0472">Membrane</keyword>
<reference evidence="2 3" key="1">
    <citation type="submission" date="2016-07" db="EMBL/GenBank/DDBJ databases">
        <title>Pervasive Adenine N6-methylation of Active Genes in Fungi.</title>
        <authorList>
            <consortium name="DOE Joint Genome Institute"/>
            <person name="Mondo S.J."/>
            <person name="Dannebaum R.O."/>
            <person name="Kuo R.C."/>
            <person name="Labutti K."/>
            <person name="Haridas S."/>
            <person name="Kuo A."/>
            <person name="Salamov A."/>
            <person name="Ahrendt S.R."/>
            <person name="Lipzen A."/>
            <person name="Sullivan W."/>
            <person name="Andreopoulos W.B."/>
            <person name="Clum A."/>
            <person name="Lindquist E."/>
            <person name="Daum C."/>
            <person name="Ramamoorthy G.K."/>
            <person name="Gryganskyi A."/>
            <person name="Culley D."/>
            <person name="Magnuson J.K."/>
            <person name="James T.Y."/>
            <person name="O'Malley M.A."/>
            <person name="Stajich J.E."/>
            <person name="Spatafora J.W."/>
            <person name="Visel A."/>
            <person name="Grigoriev I.V."/>
        </authorList>
    </citation>
    <scope>NUCLEOTIDE SEQUENCE [LARGE SCALE GENOMIC DNA]</scope>
    <source>
        <strain evidence="2 3">PL171</strain>
    </source>
</reference>
<dbReference type="Proteomes" id="UP000193411">
    <property type="component" value="Unassembled WGS sequence"/>
</dbReference>
<evidence type="ECO:0000313" key="3">
    <source>
        <dbReference type="Proteomes" id="UP000193411"/>
    </source>
</evidence>
<dbReference type="EMBL" id="MCFL01000135">
    <property type="protein sequence ID" value="ORZ29687.1"/>
    <property type="molecule type" value="Genomic_DNA"/>
</dbReference>
<proteinExistence type="predicted"/>